<dbReference type="PROSITE" id="PS50090">
    <property type="entry name" value="MYB_LIKE"/>
    <property type="match status" value="1"/>
</dbReference>
<dbReference type="InParanoid" id="A0A200PPP7"/>
<dbReference type="Proteomes" id="UP000195402">
    <property type="component" value="Unassembled WGS sequence"/>
</dbReference>
<reference evidence="9 10" key="1">
    <citation type="journal article" date="2017" name="Mol. Plant">
        <title>The Genome of Medicinal Plant Macleaya cordata Provides New Insights into Benzylisoquinoline Alkaloids Metabolism.</title>
        <authorList>
            <person name="Liu X."/>
            <person name="Liu Y."/>
            <person name="Huang P."/>
            <person name="Ma Y."/>
            <person name="Qing Z."/>
            <person name="Tang Q."/>
            <person name="Cao H."/>
            <person name="Cheng P."/>
            <person name="Zheng Y."/>
            <person name="Yuan Z."/>
            <person name="Zhou Y."/>
            <person name="Liu J."/>
            <person name="Tang Z."/>
            <person name="Zhuo Y."/>
            <person name="Zhang Y."/>
            <person name="Yu L."/>
            <person name="Huang J."/>
            <person name="Yang P."/>
            <person name="Peng Q."/>
            <person name="Zhang J."/>
            <person name="Jiang W."/>
            <person name="Zhang Z."/>
            <person name="Lin K."/>
            <person name="Ro D.K."/>
            <person name="Chen X."/>
            <person name="Xiong X."/>
            <person name="Shang Y."/>
            <person name="Huang S."/>
            <person name="Zeng J."/>
        </authorList>
    </citation>
    <scope>NUCLEOTIDE SEQUENCE [LARGE SCALE GENOMIC DNA]</scope>
    <source>
        <strain evidence="10">cv. BLH2017</strain>
        <tissue evidence="9">Root</tissue>
    </source>
</reference>
<dbReference type="InterPro" id="IPR001005">
    <property type="entry name" value="SANT/Myb"/>
</dbReference>
<evidence type="ECO:0000259" key="8">
    <source>
        <dbReference type="PROSITE" id="PS51294"/>
    </source>
</evidence>
<keyword evidence="3" id="KW-0805">Transcription regulation</keyword>
<keyword evidence="2" id="KW-0677">Repeat</keyword>
<dbReference type="PANTHER" id="PTHR47997:SF31">
    <property type="entry name" value="MYB TRANSCRIPTION FACTOR"/>
    <property type="match status" value="1"/>
</dbReference>
<dbReference type="SUPFAM" id="SSF46689">
    <property type="entry name" value="Homeodomain-like"/>
    <property type="match status" value="1"/>
</dbReference>
<dbReference type="InterPro" id="IPR051953">
    <property type="entry name" value="Plant_SW-associated_TFs"/>
</dbReference>
<dbReference type="Gene3D" id="1.10.10.60">
    <property type="entry name" value="Homeodomain-like"/>
    <property type="match status" value="1"/>
</dbReference>
<evidence type="ECO:0000256" key="4">
    <source>
        <dbReference type="ARBA" id="ARBA00023125"/>
    </source>
</evidence>
<evidence type="ECO:0000313" key="9">
    <source>
        <dbReference type="EMBL" id="OVA00194.1"/>
    </source>
</evidence>
<dbReference type="InterPro" id="IPR017930">
    <property type="entry name" value="Myb_dom"/>
</dbReference>
<evidence type="ECO:0000256" key="2">
    <source>
        <dbReference type="ARBA" id="ARBA00022737"/>
    </source>
</evidence>
<keyword evidence="10" id="KW-1185">Reference proteome</keyword>
<dbReference type="EMBL" id="MVGT01004349">
    <property type="protein sequence ID" value="OVA00194.1"/>
    <property type="molecule type" value="Genomic_DNA"/>
</dbReference>
<comment type="caution">
    <text evidence="9">The sequence shown here is derived from an EMBL/GenBank/DDBJ whole genome shotgun (WGS) entry which is preliminary data.</text>
</comment>
<evidence type="ECO:0000256" key="6">
    <source>
        <dbReference type="ARBA" id="ARBA00023242"/>
    </source>
</evidence>
<keyword evidence="5" id="KW-0804">Transcription</keyword>
<evidence type="ECO:0000259" key="7">
    <source>
        <dbReference type="PROSITE" id="PS50090"/>
    </source>
</evidence>
<name>A0A200PPP7_MACCD</name>
<protein>
    <submittedName>
        <fullName evidence="9">SANT/Myb domain</fullName>
    </submittedName>
</protein>
<accession>A0A200PPP7</accession>
<keyword evidence="4" id="KW-0238">DNA-binding</keyword>
<feature type="domain" description="Myb-like" evidence="7">
    <location>
        <begin position="1"/>
        <end position="32"/>
    </location>
</feature>
<evidence type="ECO:0000256" key="5">
    <source>
        <dbReference type="ARBA" id="ARBA00023163"/>
    </source>
</evidence>
<comment type="subcellular location">
    <subcellularLocation>
        <location evidence="1">Nucleus</location>
    </subcellularLocation>
</comment>
<dbReference type="InterPro" id="IPR009057">
    <property type="entry name" value="Homeodomain-like_sf"/>
</dbReference>
<organism evidence="9 10">
    <name type="scientific">Macleaya cordata</name>
    <name type="common">Five-seeded plume-poppy</name>
    <name type="synonym">Bocconia cordata</name>
    <dbReference type="NCBI Taxonomy" id="56857"/>
    <lineage>
        <taxon>Eukaryota</taxon>
        <taxon>Viridiplantae</taxon>
        <taxon>Streptophyta</taxon>
        <taxon>Embryophyta</taxon>
        <taxon>Tracheophyta</taxon>
        <taxon>Spermatophyta</taxon>
        <taxon>Magnoliopsida</taxon>
        <taxon>Ranunculales</taxon>
        <taxon>Papaveraceae</taxon>
        <taxon>Papaveroideae</taxon>
        <taxon>Macleaya</taxon>
    </lineage>
</organism>
<dbReference type="PANTHER" id="PTHR47997">
    <property type="entry name" value="MYB DOMAIN PROTEIN 55"/>
    <property type="match status" value="1"/>
</dbReference>
<dbReference type="OrthoDB" id="2143914at2759"/>
<feature type="domain" description="HTH myb-type" evidence="8">
    <location>
        <begin position="8"/>
        <end position="36"/>
    </location>
</feature>
<evidence type="ECO:0000256" key="3">
    <source>
        <dbReference type="ARBA" id="ARBA00023015"/>
    </source>
</evidence>
<dbReference type="CDD" id="cd00167">
    <property type="entry name" value="SANT"/>
    <property type="match status" value="1"/>
</dbReference>
<proteinExistence type="predicted"/>
<dbReference type="AlphaFoldDB" id="A0A200PPP7"/>
<evidence type="ECO:0000256" key="1">
    <source>
        <dbReference type="ARBA" id="ARBA00004123"/>
    </source>
</evidence>
<dbReference type="Pfam" id="PF00249">
    <property type="entry name" value="Myb_DNA-binding"/>
    <property type="match status" value="1"/>
</dbReference>
<sequence>MVVIIECRWAHIASHLPGRTDNEIKNYWNSWIKKKIRKPSSMLPSSSTTTTTTTFQPNNNVDLVQSVNYGSSNNQLNTIMNHHQQDYSTTKSLVQGTISMFLSSPETCSTHFMFDTSSTAVLDFHDVAMDLNCSNSSPWVLNQQEVHCLPTPPPASHPPVFTGGLMDSNYLPPLLENIENMVPMEDVQSCRVDINDGDMSTIESLQRQELSDWVESQQLPGFLVWESVEAQLSGEGEWTPQTSITTIYV</sequence>
<dbReference type="GO" id="GO:0005634">
    <property type="term" value="C:nucleus"/>
    <property type="evidence" value="ECO:0007669"/>
    <property type="project" value="UniProtKB-SubCell"/>
</dbReference>
<dbReference type="OMA" id="PICHEVS"/>
<dbReference type="PROSITE" id="PS51294">
    <property type="entry name" value="HTH_MYB"/>
    <property type="match status" value="1"/>
</dbReference>
<keyword evidence="6" id="KW-0539">Nucleus</keyword>
<evidence type="ECO:0000313" key="10">
    <source>
        <dbReference type="Proteomes" id="UP000195402"/>
    </source>
</evidence>
<gene>
    <name evidence="9" type="ORF">BVC80_1677g23</name>
</gene>
<dbReference type="GO" id="GO:0003677">
    <property type="term" value="F:DNA binding"/>
    <property type="evidence" value="ECO:0007669"/>
    <property type="project" value="UniProtKB-KW"/>
</dbReference>